<dbReference type="GO" id="GO:0004674">
    <property type="term" value="F:protein serine/threonine kinase activity"/>
    <property type="evidence" value="ECO:0007669"/>
    <property type="project" value="TreeGrafter"/>
</dbReference>
<dbReference type="SMART" id="SM00327">
    <property type="entry name" value="VWA"/>
    <property type="match status" value="1"/>
</dbReference>
<comment type="caution">
    <text evidence="6">The sequence shown here is derived from an EMBL/GenBank/DDBJ whole genome shotgun (WGS) entry which is preliminary data.</text>
</comment>
<dbReference type="InterPro" id="IPR052969">
    <property type="entry name" value="Thr-specific_kinase-like"/>
</dbReference>
<dbReference type="SUPFAM" id="SSF47364">
    <property type="entry name" value="Domain of the SRP/SRP receptor G-proteins"/>
    <property type="match status" value="1"/>
</dbReference>
<reference evidence="6" key="1">
    <citation type="submission" date="2021-02" db="EMBL/GenBank/DDBJ databases">
        <authorList>
            <person name="Nowell W R."/>
        </authorList>
    </citation>
    <scope>NUCLEOTIDE SEQUENCE</scope>
</reference>
<dbReference type="InterPro" id="IPR036465">
    <property type="entry name" value="vWFA_dom_sf"/>
</dbReference>
<dbReference type="EMBL" id="CAJOBD010010695">
    <property type="protein sequence ID" value="CAF4156523.1"/>
    <property type="molecule type" value="Genomic_DNA"/>
</dbReference>
<dbReference type="InterPro" id="IPR036225">
    <property type="entry name" value="SRP/SRP_N"/>
</dbReference>
<dbReference type="Pfam" id="PF25106">
    <property type="entry name" value="VWA_4"/>
    <property type="match status" value="1"/>
</dbReference>
<evidence type="ECO:0000313" key="7">
    <source>
        <dbReference type="Proteomes" id="UP000663836"/>
    </source>
</evidence>
<evidence type="ECO:0000313" key="6">
    <source>
        <dbReference type="EMBL" id="CAF4156523.1"/>
    </source>
</evidence>
<organism evidence="6 7">
    <name type="scientific">Rotaria sordida</name>
    <dbReference type="NCBI Taxonomy" id="392033"/>
    <lineage>
        <taxon>Eukaryota</taxon>
        <taxon>Metazoa</taxon>
        <taxon>Spiralia</taxon>
        <taxon>Gnathifera</taxon>
        <taxon>Rotifera</taxon>
        <taxon>Eurotatoria</taxon>
        <taxon>Bdelloidea</taxon>
        <taxon>Philodinida</taxon>
        <taxon>Philodinidae</taxon>
        <taxon>Rotaria</taxon>
    </lineage>
</organism>
<evidence type="ECO:0000256" key="1">
    <source>
        <dbReference type="ARBA" id="ARBA00004613"/>
    </source>
</evidence>
<feature type="region of interest" description="Disordered" evidence="4">
    <location>
        <begin position="344"/>
        <end position="374"/>
    </location>
</feature>
<dbReference type="Proteomes" id="UP000663836">
    <property type="component" value="Unassembled WGS sequence"/>
</dbReference>
<keyword evidence="2" id="KW-0964">Secreted</keyword>
<dbReference type="CDD" id="cd00198">
    <property type="entry name" value="vWFA"/>
    <property type="match status" value="1"/>
</dbReference>
<evidence type="ECO:0000256" key="3">
    <source>
        <dbReference type="ARBA" id="ARBA00022729"/>
    </source>
</evidence>
<dbReference type="InterPro" id="IPR056861">
    <property type="entry name" value="HMCN1-like_VWA"/>
</dbReference>
<sequence length="434" mass="49785">MDFTTQFEKNIDSELVQYDPSLLDLVFTMDCTGSMGAYIDNATKNIRFIVDEIINNEKSDIRLALIQYRDHPPQDSTFVTCVHDFTCKVEEMKQWLEQCQAQGGGDTPEAVADALHDVLTLSWRPEATKICILISDAPPHGLNSYDDTFPNGCPLGFDPIKIVREMAEKHITLYTVGVEPSILPYRDFFMSLAYSTGGQYIPLVDATLLAQVIIGGVREEISLDRLMQDAQQDIANEIKQAEQDGINEREMTMRINHILTSKNKRVKQMHNTFGVTSNLVEEYYSKCVDMHQMKSIYKMTKTTQENKMDEISYALKEDNVTVEQTKRLIQKVKNRKLVKSTTIKPNVDETTTEKQTKENKRNNQRQDYDNSRLRKRRLKDGAIDILINAEDNYQEDQKEGILHDDGMMKTKQLLSTRCAMPLHFGYCKSTLAIY</sequence>
<dbReference type="PANTHER" id="PTHR47763">
    <property type="entry name" value="ALPHA-PROTEIN KINASE VWKA"/>
    <property type="match status" value="1"/>
</dbReference>
<dbReference type="PROSITE" id="PS50234">
    <property type="entry name" value="VWFA"/>
    <property type="match status" value="1"/>
</dbReference>
<evidence type="ECO:0000256" key="2">
    <source>
        <dbReference type="ARBA" id="ARBA00022525"/>
    </source>
</evidence>
<evidence type="ECO:0000256" key="4">
    <source>
        <dbReference type="SAM" id="MobiDB-lite"/>
    </source>
</evidence>
<dbReference type="SUPFAM" id="SSF53300">
    <property type="entry name" value="vWA-like"/>
    <property type="match status" value="1"/>
</dbReference>
<name>A0A819YCL6_9BILA</name>
<evidence type="ECO:0000259" key="5">
    <source>
        <dbReference type="PROSITE" id="PS50234"/>
    </source>
</evidence>
<feature type="compositionally biased region" description="Basic and acidic residues" evidence="4">
    <location>
        <begin position="351"/>
        <end position="372"/>
    </location>
</feature>
<dbReference type="AlphaFoldDB" id="A0A819YCL6"/>
<feature type="domain" description="VWFA" evidence="5">
    <location>
        <begin position="24"/>
        <end position="221"/>
    </location>
</feature>
<dbReference type="Gene3D" id="3.40.50.410">
    <property type="entry name" value="von Willebrand factor, type A domain"/>
    <property type="match status" value="1"/>
</dbReference>
<keyword evidence="3" id="KW-0732">Signal</keyword>
<protein>
    <recommendedName>
        <fullName evidence="5">VWFA domain-containing protein</fullName>
    </recommendedName>
</protein>
<dbReference type="InterPro" id="IPR002035">
    <property type="entry name" value="VWF_A"/>
</dbReference>
<comment type="subcellular location">
    <subcellularLocation>
        <location evidence="1">Secreted</location>
    </subcellularLocation>
</comment>
<proteinExistence type="predicted"/>
<gene>
    <name evidence="6" type="ORF">JBS370_LOCUS34265</name>
</gene>
<dbReference type="PANTHER" id="PTHR47763:SF1">
    <property type="entry name" value="DUF659 DOMAIN-CONTAINING PROTEIN"/>
    <property type="match status" value="1"/>
</dbReference>
<accession>A0A819YCL6</accession>
<dbReference type="GO" id="GO:0005737">
    <property type="term" value="C:cytoplasm"/>
    <property type="evidence" value="ECO:0007669"/>
    <property type="project" value="TreeGrafter"/>
</dbReference>